<dbReference type="EMBL" id="NKYE01000015">
    <property type="protein sequence ID" value="OZM71070.1"/>
    <property type="molecule type" value="Genomic_DNA"/>
</dbReference>
<organism evidence="2 3">
    <name type="scientific">Amycolatopsis antarctica</name>
    <dbReference type="NCBI Taxonomy" id="1854586"/>
    <lineage>
        <taxon>Bacteria</taxon>
        <taxon>Bacillati</taxon>
        <taxon>Actinomycetota</taxon>
        <taxon>Actinomycetes</taxon>
        <taxon>Pseudonocardiales</taxon>
        <taxon>Pseudonocardiaceae</taxon>
        <taxon>Amycolatopsis</taxon>
    </lineage>
</organism>
<reference evidence="2 3" key="1">
    <citation type="submission" date="2017-07" db="EMBL/GenBank/DDBJ databases">
        <title>Amycolatopsis antarcticus sp. nov., isolated from the surface of an Antarcticus brown macroalga.</title>
        <authorList>
            <person name="Wang J."/>
            <person name="Leiva S."/>
            <person name="Huang J."/>
            <person name="Huang Y."/>
        </authorList>
    </citation>
    <scope>NUCLEOTIDE SEQUENCE [LARGE SCALE GENOMIC DNA]</scope>
    <source>
        <strain evidence="2 3">AU-G6</strain>
    </source>
</reference>
<dbReference type="AlphaFoldDB" id="A0A263CY39"/>
<dbReference type="InParanoid" id="A0A263CY39"/>
<comment type="caution">
    <text evidence="2">The sequence shown here is derived from an EMBL/GenBank/DDBJ whole genome shotgun (WGS) entry which is preliminary data.</text>
</comment>
<protein>
    <recommendedName>
        <fullName evidence="4">Asp23/Gls24 family protein</fullName>
    </recommendedName>
</protein>
<evidence type="ECO:0008006" key="4">
    <source>
        <dbReference type="Google" id="ProtNLM"/>
    </source>
</evidence>
<proteinExistence type="predicted"/>
<accession>A0A263CY39</accession>
<evidence type="ECO:0000313" key="2">
    <source>
        <dbReference type="EMBL" id="OZM71070.1"/>
    </source>
</evidence>
<sequence length="123" mass="12383">MTAGATPDDPGLLAEAIANEVLGHPAVVRLDGGAFGALATHLPGRKVAGVRVTELGEPVEIGVVLRLTGSLPAVTGDLRTRVRAIAGDVPVHVEVTDVDTGEVPSEVDGTAPGTPEQPGKRVG</sequence>
<evidence type="ECO:0000313" key="3">
    <source>
        <dbReference type="Proteomes" id="UP000242444"/>
    </source>
</evidence>
<feature type="region of interest" description="Disordered" evidence="1">
    <location>
        <begin position="99"/>
        <end position="123"/>
    </location>
</feature>
<evidence type="ECO:0000256" key="1">
    <source>
        <dbReference type="SAM" id="MobiDB-lite"/>
    </source>
</evidence>
<keyword evidence="3" id="KW-1185">Reference proteome</keyword>
<dbReference type="RefSeq" id="WP_094864690.1">
    <property type="nucleotide sequence ID" value="NZ_NKYE01000015.1"/>
</dbReference>
<dbReference type="Proteomes" id="UP000242444">
    <property type="component" value="Unassembled WGS sequence"/>
</dbReference>
<name>A0A263CY39_9PSEU</name>
<dbReference type="OrthoDB" id="5195799at2"/>
<gene>
    <name evidence="2" type="ORF">CFN78_21590</name>
</gene>